<comment type="caution">
    <text evidence="3">The sequence shown here is derived from an EMBL/GenBank/DDBJ whole genome shotgun (WGS) entry which is preliminary data.</text>
</comment>
<feature type="region of interest" description="Disordered" evidence="1">
    <location>
        <begin position="1"/>
        <end position="24"/>
    </location>
</feature>
<dbReference type="PATRIC" id="fig|2033.6.peg.668"/>
<dbReference type="Gene3D" id="2.60.120.1250">
    <property type="entry name" value="Peptidase M60, enhancin-like domain 1"/>
    <property type="match status" value="1"/>
</dbReference>
<dbReference type="Pfam" id="PF03272">
    <property type="entry name" value="Mucin_bdg"/>
    <property type="match status" value="1"/>
</dbReference>
<reference evidence="3 4" key="1">
    <citation type="journal article" date="2016" name="Front. Microbiol.">
        <title>Genomic Resource of Rice Seed Associated Bacteria.</title>
        <authorList>
            <person name="Midha S."/>
            <person name="Bansal K."/>
            <person name="Sharma S."/>
            <person name="Kumar N."/>
            <person name="Patil P.P."/>
            <person name="Chaudhry V."/>
            <person name="Patil P.B."/>
        </authorList>
    </citation>
    <scope>NUCLEOTIDE SEQUENCE [LARGE SCALE GENOMIC DNA]</scope>
    <source>
        <strain evidence="3 4">NS220</strain>
    </source>
</reference>
<dbReference type="PROSITE" id="PS51723">
    <property type="entry name" value="PEPTIDASE_M60"/>
    <property type="match status" value="1"/>
</dbReference>
<dbReference type="PANTHER" id="PTHR15730:SF5">
    <property type="entry name" value="SI:CH211-210B2.2-RELATED"/>
    <property type="match status" value="1"/>
</dbReference>
<proteinExistence type="predicted"/>
<feature type="domain" description="Peptidase M60" evidence="2">
    <location>
        <begin position="97"/>
        <end position="401"/>
    </location>
</feature>
<gene>
    <name evidence="3" type="ORF">NS220_02590</name>
</gene>
<protein>
    <recommendedName>
        <fullName evidence="2">Peptidase M60 domain-containing protein</fullName>
    </recommendedName>
</protein>
<dbReference type="InterPro" id="IPR042279">
    <property type="entry name" value="Pep_M60_3"/>
</dbReference>
<dbReference type="InterPro" id="IPR051244">
    <property type="entry name" value="TCAF"/>
</dbReference>
<sequence length="694" mass="74748">MTLALSDPAQGVIDQPSGVTNGSGVYETTMRIRSGAVAATGMLTVSSASGNASTAFEIRPLSVVMHDSTGTTTRIIALPHGGQDETAALENRGFTHSDLQPTGRHVVAGDVLDVVVDADAPPTLSLAIGVRGPWRDFNGGQGRELTTVALTPGRQSITAAQDGIVFVTNSSTERAAGVTLSGGSPHPVWVKDRTKPEEFSAQLSSWSASPVVSLIGDRAFADFQRRLVDDMRSRSVSWDAADVVRRLDRILSFTCDVYGLSYAAVGIARKRPGRVYFSGADSGAGWAFATNQWLCFQIDTGASETLLTTPDTWGVWHEVGHTFQTPSYTWGGLGEVTVNISSLALQQRLTGEHRLDQWPEAKDRIARFFAQPVADRSFSRLTDEDPFYPLFLFDQLRQSFGEGFYPAVSQAYRVRRIRGLAMPSTDQEKKDLFAQVASQVADRNLGPFFTAWGVPISASVLSALQSYPALQNQIWTAIDSRDAHRERTVGYNLPVGTFAASNAALYLGDRDSSIGNVSETSSLDGSPSSVVGRESSAINVGPTEGRVVAILQATDGTQEVLWRAVPVTVTSALLFVGWYDKLVGWIGMSADGSRLVVTSTGATPHEYYFQGKLYYQVTLQNASRQTVATVTVNGDETHDKVVAALNGVAVSSGYRLRVNAAEPSRVRVYQDSAQVGTLSTTPQTIVIRNGRFVV</sequence>
<evidence type="ECO:0000256" key="1">
    <source>
        <dbReference type="SAM" id="MobiDB-lite"/>
    </source>
</evidence>
<evidence type="ECO:0000313" key="4">
    <source>
        <dbReference type="Proteomes" id="UP000075025"/>
    </source>
</evidence>
<dbReference type="Gene3D" id="1.10.390.30">
    <property type="entry name" value="Peptidase M60, enhancin-like domain 3"/>
    <property type="match status" value="1"/>
</dbReference>
<dbReference type="PANTHER" id="PTHR15730">
    <property type="entry name" value="EXPERIMENTAL AUTOIMMUNE PROSTATITIS ANTIGEN 2-RELATED"/>
    <property type="match status" value="1"/>
</dbReference>
<organism evidence="3 4">
    <name type="scientific">Microbacterium testaceum</name>
    <name type="common">Aureobacterium testaceum</name>
    <name type="synonym">Brevibacterium testaceum</name>
    <dbReference type="NCBI Taxonomy" id="2033"/>
    <lineage>
        <taxon>Bacteria</taxon>
        <taxon>Bacillati</taxon>
        <taxon>Actinomycetota</taxon>
        <taxon>Actinomycetes</taxon>
        <taxon>Micrococcales</taxon>
        <taxon>Microbacteriaceae</taxon>
        <taxon>Microbacterium</taxon>
    </lineage>
</organism>
<accession>A0A147F0J3</accession>
<dbReference type="Gene3D" id="3.40.390.80">
    <property type="entry name" value="Peptidase M60, enhancin-like domain 2"/>
    <property type="match status" value="1"/>
</dbReference>
<dbReference type="Proteomes" id="UP000075025">
    <property type="component" value="Unassembled WGS sequence"/>
</dbReference>
<dbReference type="InterPro" id="IPR004954">
    <property type="entry name" value="Mucin-bd"/>
</dbReference>
<dbReference type="Pfam" id="PF13402">
    <property type="entry name" value="Peptidase_M60"/>
    <property type="match status" value="1"/>
</dbReference>
<name>A0A147F0J3_MICTE</name>
<dbReference type="SMART" id="SM01276">
    <property type="entry name" value="M60-like"/>
    <property type="match status" value="1"/>
</dbReference>
<dbReference type="EMBL" id="LDRT01000013">
    <property type="protein sequence ID" value="KTR96329.1"/>
    <property type="molecule type" value="Genomic_DNA"/>
</dbReference>
<dbReference type="InterPro" id="IPR031161">
    <property type="entry name" value="Peptidase_M60_dom"/>
</dbReference>
<evidence type="ECO:0000259" key="2">
    <source>
        <dbReference type="PROSITE" id="PS51723"/>
    </source>
</evidence>
<dbReference type="AlphaFoldDB" id="A0A147F0J3"/>
<evidence type="ECO:0000313" key="3">
    <source>
        <dbReference type="EMBL" id="KTR96329.1"/>
    </source>
</evidence>